<reference evidence="4 5" key="1">
    <citation type="journal article" date="2016" name="Nat. Commun.">
        <title>Thousands of microbial genomes shed light on interconnected biogeochemical processes in an aquifer system.</title>
        <authorList>
            <person name="Anantharaman K."/>
            <person name="Brown C.T."/>
            <person name="Hug L.A."/>
            <person name="Sharon I."/>
            <person name="Castelle C.J."/>
            <person name="Probst A.J."/>
            <person name="Thomas B.C."/>
            <person name="Singh A."/>
            <person name="Wilkins M.J."/>
            <person name="Karaoz U."/>
            <person name="Brodie E.L."/>
            <person name="Williams K.H."/>
            <person name="Hubbard S.S."/>
            <person name="Banfield J.F."/>
        </authorList>
    </citation>
    <scope>NUCLEOTIDE SEQUENCE [LARGE SCALE GENOMIC DNA]</scope>
</reference>
<accession>A0A1F4XSU3</accession>
<evidence type="ECO:0000256" key="1">
    <source>
        <dbReference type="ARBA" id="ARBA00001946"/>
    </source>
</evidence>
<sequence length="152" mass="17544">MAHIHEEIDFTASVLIVHKNKVLLRKHEKYNIWLGPGGHIELNEDPNETAVKEAKEEVGLDVTLWDGNRKFNQTEGPHKHLIPPVGLHRHHISPTHEHIDHMYFGTSETDKVVLENPTDEVRWFTKEELDTVDLHPDIKFFAKLALDTLGEK</sequence>
<name>A0A1F4XSU3_9BACT</name>
<dbReference type="PROSITE" id="PS51462">
    <property type="entry name" value="NUDIX"/>
    <property type="match status" value="1"/>
</dbReference>
<evidence type="ECO:0000313" key="4">
    <source>
        <dbReference type="EMBL" id="OGC84648.1"/>
    </source>
</evidence>
<gene>
    <name evidence="4" type="ORF">A3F55_03200</name>
</gene>
<evidence type="ECO:0000259" key="3">
    <source>
        <dbReference type="PROSITE" id="PS51462"/>
    </source>
</evidence>
<dbReference type="Gene3D" id="3.90.79.10">
    <property type="entry name" value="Nucleoside Triphosphate Pyrophosphohydrolase"/>
    <property type="match status" value="1"/>
</dbReference>
<protein>
    <recommendedName>
        <fullName evidence="3">Nudix hydrolase domain-containing protein</fullName>
    </recommendedName>
</protein>
<dbReference type="Pfam" id="PF00293">
    <property type="entry name" value="NUDIX"/>
    <property type="match status" value="1"/>
</dbReference>
<dbReference type="EMBL" id="MEWW01000011">
    <property type="protein sequence ID" value="OGC84648.1"/>
    <property type="molecule type" value="Genomic_DNA"/>
</dbReference>
<organism evidence="4 5">
    <name type="scientific">Candidatus Adlerbacteria bacterium RIFCSPHIGHO2_12_FULL_53_18</name>
    <dbReference type="NCBI Taxonomy" id="1797242"/>
    <lineage>
        <taxon>Bacteria</taxon>
        <taxon>Candidatus Adleribacteriota</taxon>
    </lineage>
</organism>
<feature type="domain" description="Nudix hydrolase" evidence="3">
    <location>
        <begin position="7"/>
        <end position="147"/>
    </location>
</feature>
<dbReference type="CDD" id="cd03674">
    <property type="entry name" value="NUDIX_Hydrolase"/>
    <property type="match status" value="1"/>
</dbReference>
<dbReference type="PANTHER" id="PTHR43046:SF14">
    <property type="entry name" value="MUTT_NUDIX FAMILY PROTEIN"/>
    <property type="match status" value="1"/>
</dbReference>
<dbReference type="InterPro" id="IPR015797">
    <property type="entry name" value="NUDIX_hydrolase-like_dom_sf"/>
</dbReference>
<evidence type="ECO:0000313" key="5">
    <source>
        <dbReference type="Proteomes" id="UP000178091"/>
    </source>
</evidence>
<dbReference type="Proteomes" id="UP000178091">
    <property type="component" value="Unassembled WGS sequence"/>
</dbReference>
<keyword evidence="2" id="KW-0378">Hydrolase</keyword>
<dbReference type="InterPro" id="IPR000086">
    <property type="entry name" value="NUDIX_hydrolase_dom"/>
</dbReference>
<dbReference type="AlphaFoldDB" id="A0A1F4XSU3"/>
<proteinExistence type="predicted"/>
<dbReference type="SUPFAM" id="SSF55811">
    <property type="entry name" value="Nudix"/>
    <property type="match status" value="1"/>
</dbReference>
<comment type="cofactor">
    <cofactor evidence="1">
        <name>Mg(2+)</name>
        <dbReference type="ChEBI" id="CHEBI:18420"/>
    </cofactor>
</comment>
<dbReference type="PANTHER" id="PTHR43046">
    <property type="entry name" value="GDP-MANNOSE MANNOSYL HYDROLASE"/>
    <property type="match status" value="1"/>
</dbReference>
<evidence type="ECO:0000256" key="2">
    <source>
        <dbReference type="ARBA" id="ARBA00022801"/>
    </source>
</evidence>
<comment type="caution">
    <text evidence="4">The sequence shown here is derived from an EMBL/GenBank/DDBJ whole genome shotgun (WGS) entry which is preliminary data.</text>
</comment>
<dbReference type="GO" id="GO:0016787">
    <property type="term" value="F:hydrolase activity"/>
    <property type="evidence" value="ECO:0007669"/>
    <property type="project" value="UniProtKB-KW"/>
</dbReference>